<dbReference type="Proteomes" id="UP000176294">
    <property type="component" value="Unassembled WGS sequence"/>
</dbReference>
<dbReference type="AlphaFoldDB" id="A0A1G1T279"/>
<proteinExistence type="predicted"/>
<protein>
    <recommendedName>
        <fullName evidence="3">Lipocalin-like domain-containing protein</fullName>
    </recommendedName>
</protein>
<reference evidence="1 2" key="1">
    <citation type="submission" date="2016-08" db="EMBL/GenBank/DDBJ databases">
        <title>Hymenobacter coccineus sp. nov., Hymenobacter lapidarius sp. nov. and Hymenobacter glacialis sp. nov., isolated from Antarctic soil.</title>
        <authorList>
            <person name="Sedlacek I."/>
            <person name="Kralova S."/>
            <person name="Kyrova K."/>
            <person name="Maslanova I."/>
            <person name="Stankova E."/>
            <person name="Vrbovska V."/>
            <person name="Nemec M."/>
            <person name="Bartak M."/>
            <person name="Svec P."/>
            <person name="Busse H.-J."/>
            <person name="Pantucek R."/>
        </authorList>
    </citation>
    <scope>NUCLEOTIDE SEQUENCE [LARGE SCALE GENOMIC DNA]</scope>
    <source>
        <strain evidence="1 2">CCM 8643</strain>
    </source>
</reference>
<keyword evidence="2" id="KW-1185">Reference proteome</keyword>
<sequence>MEGTWDLKTETEYLYDSKGALAATHGPFTHPQQKQAVISADYVVTLIMLATPVQTSRFAYSRQGNVLSILNTNTEIDIKKLTAHSLVLLYRYPPNPPNSQYARAETEYTYDR</sequence>
<dbReference type="EMBL" id="MDZB01000112">
    <property type="protein sequence ID" value="OGX84974.1"/>
    <property type="molecule type" value="Genomic_DNA"/>
</dbReference>
<comment type="caution">
    <text evidence="1">The sequence shown here is derived from an EMBL/GenBank/DDBJ whole genome shotgun (WGS) entry which is preliminary data.</text>
</comment>
<gene>
    <name evidence="1" type="ORF">BEN47_15560</name>
</gene>
<organism evidence="1 2">
    <name type="scientific">Hymenobacter lapidarius</name>
    <dbReference type="NCBI Taxonomy" id="1908237"/>
    <lineage>
        <taxon>Bacteria</taxon>
        <taxon>Pseudomonadati</taxon>
        <taxon>Bacteroidota</taxon>
        <taxon>Cytophagia</taxon>
        <taxon>Cytophagales</taxon>
        <taxon>Hymenobacteraceae</taxon>
        <taxon>Hymenobacter</taxon>
    </lineage>
</organism>
<name>A0A1G1T279_9BACT</name>
<accession>A0A1G1T279</accession>
<evidence type="ECO:0008006" key="3">
    <source>
        <dbReference type="Google" id="ProtNLM"/>
    </source>
</evidence>
<evidence type="ECO:0000313" key="2">
    <source>
        <dbReference type="Proteomes" id="UP000176294"/>
    </source>
</evidence>
<evidence type="ECO:0000313" key="1">
    <source>
        <dbReference type="EMBL" id="OGX84974.1"/>
    </source>
</evidence>